<organism evidence="1 2">
    <name type="scientific">Alkaliphilus peptidifermentans DSM 18978</name>
    <dbReference type="NCBI Taxonomy" id="1120976"/>
    <lineage>
        <taxon>Bacteria</taxon>
        <taxon>Bacillati</taxon>
        <taxon>Bacillota</taxon>
        <taxon>Clostridia</taxon>
        <taxon>Peptostreptococcales</taxon>
        <taxon>Natronincolaceae</taxon>
        <taxon>Alkaliphilus</taxon>
    </lineage>
</organism>
<dbReference type="GO" id="GO:0016787">
    <property type="term" value="F:hydrolase activity"/>
    <property type="evidence" value="ECO:0007669"/>
    <property type="project" value="UniProtKB-KW"/>
</dbReference>
<dbReference type="Pfam" id="PF03747">
    <property type="entry name" value="ADP_ribosyl_GH"/>
    <property type="match status" value="1"/>
</dbReference>
<evidence type="ECO:0000313" key="2">
    <source>
        <dbReference type="Proteomes" id="UP000198636"/>
    </source>
</evidence>
<keyword evidence="2" id="KW-1185">Reference proteome</keyword>
<proteinExistence type="predicted"/>
<dbReference type="OrthoDB" id="1950456at2"/>
<keyword evidence="1" id="KW-0378">Hydrolase</keyword>
<evidence type="ECO:0000313" key="1">
    <source>
        <dbReference type="EMBL" id="SCY97396.1"/>
    </source>
</evidence>
<dbReference type="AlphaFoldDB" id="A0A1G5K9W4"/>
<dbReference type="Proteomes" id="UP000198636">
    <property type="component" value="Unassembled WGS sequence"/>
</dbReference>
<gene>
    <name evidence="1" type="ORF">SAMN03080606_03352</name>
</gene>
<dbReference type="EMBL" id="FMUS01000025">
    <property type="protein sequence ID" value="SCY97396.1"/>
    <property type="molecule type" value="Genomic_DNA"/>
</dbReference>
<name>A0A1G5K9W4_9FIRM</name>
<protein>
    <submittedName>
        <fullName evidence="1">ADP-ribosylglycohydrolase</fullName>
    </submittedName>
</protein>
<dbReference type="InterPro" id="IPR005502">
    <property type="entry name" value="Ribosyl_crysJ1"/>
</dbReference>
<dbReference type="SUPFAM" id="SSF101478">
    <property type="entry name" value="ADP-ribosylglycohydrolase"/>
    <property type="match status" value="1"/>
</dbReference>
<dbReference type="RefSeq" id="WP_091545778.1">
    <property type="nucleotide sequence ID" value="NZ_FMUS01000025.1"/>
</dbReference>
<dbReference type="STRING" id="1120976.SAMN03080606_03352"/>
<sequence length="380" mass="44347">MTKEQQIQQAYKSMAYGDAIGFLYENTGSYQDFMEFSFEWSQDIILKQAPGQYSDLTELLIILTKSLLDDIDCCKVTVDDKRLLAELELFQYYRHGNPINLLSYINEGNNYHKGPAYRNDKRGYGVSRVAAIFFANKNLKVAIEEIYRHIIATNIHPQVILTALLVVKVLYLLLENSQIEREDLIQQLKEYLINLRRQDFEIDIEFNIHPLQYEKEKVEYIIALDRIKDAGQEAPLKEDWNSRDMLMAAITSFFRLRDEKSLNLEIMPSYDIRESLALAYGFFGICNSNTIELVKNLKNAAFIENMGEYIVKLRNYEIKRKQYTNENMLDIFNQKTGSTIKHPILNVCKIMDRTEDSKIIQVLVNSKSGEYLLTKRKDSD</sequence>
<accession>A0A1G5K9W4</accession>
<dbReference type="InterPro" id="IPR036705">
    <property type="entry name" value="Ribosyl_crysJ1_sf"/>
</dbReference>
<dbReference type="Gene3D" id="1.10.4080.10">
    <property type="entry name" value="ADP-ribosylation/Crystallin J1"/>
    <property type="match status" value="1"/>
</dbReference>
<reference evidence="1 2" key="1">
    <citation type="submission" date="2016-10" db="EMBL/GenBank/DDBJ databases">
        <authorList>
            <person name="de Groot N.N."/>
        </authorList>
    </citation>
    <scope>NUCLEOTIDE SEQUENCE [LARGE SCALE GENOMIC DNA]</scope>
    <source>
        <strain evidence="1 2">DSM 18978</strain>
    </source>
</reference>